<dbReference type="InterPro" id="IPR029060">
    <property type="entry name" value="PIN-like_dom_sf"/>
</dbReference>
<evidence type="ECO:0000256" key="3">
    <source>
        <dbReference type="ARBA" id="ARBA00022722"/>
    </source>
</evidence>
<evidence type="ECO:0000256" key="7">
    <source>
        <dbReference type="ARBA" id="ARBA00038093"/>
    </source>
</evidence>
<evidence type="ECO:0000256" key="4">
    <source>
        <dbReference type="ARBA" id="ARBA00022723"/>
    </source>
</evidence>
<organism evidence="9 10">
    <name type="scientific">Roseofilum acuticapitatum BLCC-M154</name>
    <dbReference type="NCBI Taxonomy" id="3022444"/>
    <lineage>
        <taxon>Bacteria</taxon>
        <taxon>Bacillati</taxon>
        <taxon>Cyanobacteriota</taxon>
        <taxon>Cyanophyceae</taxon>
        <taxon>Desertifilales</taxon>
        <taxon>Desertifilaceae</taxon>
        <taxon>Roseofilum</taxon>
        <taxon>Roseofilum acuticapitatum</taxon>
    </lineage>
</organism>
<dbReference type="SUPFAM" id="SSF88723">
    <property type="entry name" value="PIN domain-like"/>
    <property type="match status" value="1"/>
</dbReference>
<comment type="cofactor">
    <cofactor evidence="1">
        <name>Mg(2+)</name>
        <dbReference type="ChEBI" id="CHEBI:18420"/>
    </cofactor>
</comment>
<evidence type="ECO:0000256" key="2">
    <source>
        <dbReference type="ARBA" id="ARBA00022649"/>
    </source>
</evidence>
<protein>
    <submittedName>
        <fullName evidence="9">Type II toxin-antitoxin system VapC family toxin</fullName>
    </submittedName>
</protein>
<reference evidence="9 10" key="1">
    <citation type="submission" date="2023-01" db="EMBL/GenBank/DDBJ databases">
        <title>Novel diversity within Roseofilum (Cyanobacteria; Desertifilaceae) from marine benthic mats with descriptions of four novel species.</title>
        <authorList>
            <person name="Wang Y."/>
            <person name="Berthold D.E."/>
            <person name="Hu J."/>
            <person name="Lefler F.W."/>
            <person name="Laughinghouse H.D. IV."/>
        </authorList>
    </citation>
    <scope>NUCLEOTIDE SEQUENCE [LARGE SCALE GENOMIC DNA]</scope>
    <source>
        <strain evidence="9 10">BLCC-M154</strain>
    </source>
</reference>
<dbReference type="InterPro" id="IPR050556">
    <property type="entry name" value="Type_II_TA_system_RNase"/>
</dbReference>
<dbReference type="PANTHER" id="PTHR33653:SF1">
    <property type="entry name" value="RIBONUCLEASE VAPC2"/>
    <property type="match status" value="1"/>
</dbReference>
<evidence type="ECO:0000256" key="5">
    <source>
        <dbReference type="ARBA" id="ARBA00022801"/>
    </source>
</evidence>
<dbReference type="Proteomes" id="UP001235303">
    <property type="component" value="Unassembled WGS sequence"/>
</dbReference>
<keyword evidence="5" id="KW-0378">Hydrolase</keyword>
<evidence type="ECO:0000313" key="9">
    <source>
        <dbReference type="EMBL" id="MDJ1168555.1"/>
    </source>
</evidence>
<keyword evidence="4" id="KW-0479">Metal-binding</keyword>
<keyword evidence="3" id="KW-0540">Nuclease</keyword>
<dbReference type="PANTHER" id="PTHR33653">
    <property type="entry name" value="RIBONUCLEASE VAPC2"/>
    <property type="match status" value="1"/>
</dbReference>
<keyword evidence="2" id="KW-1277">Toxin-antitoxin system</keyword>
<evidence type="ECO:0000259" key="8">
    <source>
        <dbReference type="Pfam" id="PF01850"/>
    </source>
</evidence>
<comment type="caution">
    <text evidence="9">The sequence shown here is derived from an EMBL/GenBank/DDBJ whole genome shotgun (WGS) entry which is preliminary data.</text>
</comment>
<evidence type="ECO:0000256" key="6">
    <source>
        <dbReference type="ARBA" id="ARBA00022842"/>
    </source>
</evidence>
<keyword evidence="6" id="KW-0460">Magnesium</keyword>
<accession>A0ABT7ANT7</accession>
<keyword evidence="10" id="KW-1185">Reference proteome</keyword>
<evidence type="ECO:0000313" key="10">
    <source>
        <dbReference type="Proteomes" id="UP001235303"/>
    </source>
</evidence>
<gene>
    <name evidence="9" type="ORF">PMG71_03855</name>
</gene>
<evidence type="ECO:0000256" key="1">
    <source>
        <dbReference type="ARBA" id="ARBA00001946"/>
    </source>
</evidence>
<sequence length="128" mass="14582">MTRYLLDTNIFIYYFNGDAVVQPLFADILAGNHEGYYCPLTWVELLCYPALTPREANQIRAFLRRLSSVTLTETILDSAAQIRQSYRLKLPDAAIAACAFVQGYTLVTRNIADFYRIMGLALYNPFNP</sequence>
<feature type="domain" description="PIN" evidence="8">
    <location>
        <begin position="4"/>
        <end position="117"/>
    </location>
</feature>
<dbReference type="RefSeq" id="WP_283752317.1">
    <property type="nucleotide sequence ID" value="NZ_JAQOSP010000026.1"/>
</dbReference>
<dbReference type="EMBL" id="JAQOSP010000026">
    <property type="protein sequence ID" value="MDJ1168555.1"/>
    <property type="molecule type" value="Genomic_DNA"/>
</dbReference>
<comment type="similarity">
    <text evidence="7">Belongs to the PINc/VapC protein family.</text>
</comment>
<dbReference type="Gene3D" id="3.40.50.1010">
    <property type="entry name" value="5'-nuclease"/>
    <property type="match status" value="1"/>
</dbReference>
<dbReference type="Pfam" id="PF01850">
    <property type="entry name" value="PIN"/>
    <property type="match status" value="1"/>
</dbReference>
<name>A0ABT7ANT7_9CYAN</name>
<dbReference type="InterPro" id="IPR002716">
    <property type="entry name" value="PIN_dom"/>
</dbReference>
<proteinExistence type="inferred from homology"/>
<dbReference type="CDD" id="cd18738">
    <property type="entry name" value="PIN_VapC4-5_FitB-like"/>
    <property type="match status" value="1"/>
</dbReference>